<proteinExistence type="predicted"/>
<dbReference type="GeneID" id="20365718"/>
<name>K3VZN3_FUSPC</name>
<dbReference type="OrthoDB" id="9994905at2759"/>
<protein>
    <submittedName>
        <fullName evidence="3">Uncharacterized protein</fullName>
    </submittedName>
</protein>
<feature type="region of interest" description="Disordered" evidence="2">
    <location>
        <begin position="1"/>
        <end position="124"/>
    </location>
</feature>
<keyword evidence="4" id="KW-1185">Reference proteome</keyword>
<evidence type="ECO:0000313" key="3">
    <source>
        <dbReference type="EMBL" id="EKJ72700.1"/>
    </source>
</evidence>
<feature type="compositionally biased region" description="Polar residues" evidence="2">
    <location>
        <begin position="64"/>
        <end position="81"/>
    </location>
</feature>
<accession>K3VZN3</accession>
<dbReference type="AlphaFoldDB" id="K3VZN3"/>
<evidence type="ECO:0000256" key="1">
    <source>
        <dbReference type="SAM" id="Coils"/>
    </source>
</evidence>
<gene>
    <name evidence="3" type="ORF">FPSE_07100</name>
</gene>
<sequence>MPAGTPRTESLYDESTPWFSLPKRNQRLSKRPSISPTENQRGVRALAAKFEGGKPSERSPTPPSSATKTQALISQFSQEPSTRGVRSRSVSVSVRRSIPHDPVNQNVSPSRNSSAAPNAVGDGISGQDLRVSIGEEAAIKAIELQQADKERKPSPSFHGQPETLTLRQTVPRRKPVPAENGIEASLKNPGSLGTMMPYPEQPPIAQHLNFVRPSSTIDAQGTDTLAVPYNTVTPIQRPGSTTTLHTQIRNLQRRLDLKTEEAVQLRRQLEVQEDADISTLSQQLREAKREAQMWKERAESAERRIKVFERFIARLKGIQVAGETADGKATTGKTIAGSEYLQNAEQDNTAFLENANGYESDSSGAEDARVVSARMQSCLDGLTDAPSDFSQTHTRERDISPGDAEIWMAAQNLLDNEGQVQIDGGGSAK</sequence>
<comment type="caution">
    <text evidence="3">The sequence shown here is derived from an EMBL/GenBank/DDBJ whole genome shotgun (WGS) entry which is preliminary data.</text>
</comment>
<dbReference type="eggNOG" id="ENOG502SAYM">
    <property type="taxonomic scope" value="Eukaryota"/>
</dbReference>
<feature type="compositionally biased region" description="Low complexity" evidence="2">
    <location>
        <begin position="87"/>
        <end position="96"/>
    </location>
</feature>
<reference evidence="3 4" key="1">
    <citation type="journal article" date="2012" name="PLoS Pathog.">
        <title>Comparative pathogenomics reveals horizontally acquired novel virulence genes in fungi infecting cereal hosts.</title>
        <authorList>
            <person name="Gardiner D.M."/>
            <person name="McDonald M.C."/>
            <person name="Covarelli L."/>
            <person name="Solomon P.S."/>
            <person name="Rusu A.G."/>
            <person name="Marshall M."/>
            <person name="Kazan K."/>
            <person name="Chakraborty S."/>
            <person name="McDonald B.A."/>
            <person name="Manners J.M."/>
        </authorList>
    </citation>
    <scope>NUCLEOTIDE SEQUENCE [LARGE SCALE GENOMIC DNA]</scope>
    <source>
        <strain evidence="3 4">CS3096</strain>
    </source>
</reference>
<dbReference type="HOGENOM" id="CLU_052535_0_0_1"/>
<feature type="coiled-coil region" evidence="1">
    <location>
        <begin position="248"/>
        <end position="304"/>
    </location>
</feature>
<keyword evidence="1" id="KW-0175">Coiled coil</keyword>
<evidence type="ECO:0000256" key="2">
    <source>
        <dbReference type="SAM" id="MobiDB-lite"/>
    </source>
</evidence>
<dbReference type="RefSeq" id="XP_009258493.1">
    <property type="nucleotide sequence ID" value="XM_009260218.1"/>
</dbReference>
<organism evidence="3 4">
    <name type="scientific">Fusarium pseudograminearum (strain CS3096)</name>
    <name type="common">Wheat and barley crown-rot fungus</name>
    <dbReference type="NCBI Taxonomy" id="1028729"/>
    <lineage>
        <taxon>Eukaryota</taxon>
        <taxon>Fungi</taxon>
        <taxon>Dikarya</taxon>
        <taxon>Ascomycota</taxon>
        <taxon>Pezizomycotina</taxon>
        <taxon>Sordariomycetes</taxon>
        <taxon>Hypocreomycetidae</taxon>
        <taxon>Hypocreales</taxon>
        <taxon>Nectriaceae</taxon>
        <taxon>Fusarium</taxon>
    </lineage>
</organism>
<dbReference type="KEGG" id="fpu:FPSE_07100"/>
<dbReference type="EMBL" id="AFNW01000190">
    <property type="protein sequence ID" value="EKJ72700.1"/>
    <property type="molecule type" value="Genomic_DNA"/>
</dbReference>
<dbReference type="Proteomes" id="UP000007978">
    <property type="component" value="Chromosome 4"/>
</dbReference>
<evidence type="ECO:0000313" key="4">
    <source>
        <dbReference type="Proteomes" id="UP000007978"/>
    </source>
</evidence>
<feature type="compositionally biased region" description="Low complexity" evidence="2">
    <location>
        <begin position="106"/>
        <end position="120"/>
    </location>
</feature>